<evidence type="ECO:0000256" key="1">
    <source>
        <dbReference type="SAM" id="SignalP"/>
    </source>
</evidence>
<dbReference type="Proteomes" id="UP000042997">
    <property type="component" value="Unassembled WGS sequence"/>
</dbReference>
<protein>
    <recommendedName>
        <fullName evidence="4">Lipase</fullName>
    </recommendedName>
</protein>
<dbReference type="SUPFAM" id="SSF53474">
    <property type="entry name" value="alpha/beta-Hydrolases"/>
    <property type="match status" value="1"/>
</dbReference>
<dbReference type="PIRSF" id="PIRSF029171">
    <property type="entry name" value="Esterase_LipA"/>
    <property type="match status" value="1"/>
</dbReference>
<dbReference type="GO" id="GO:0004806">
    <property type="term" value="F:triacylglycerol lipase activity"/>
    <property type="evidence" value="ECO:0007669"/>
    <property type="project" value="InterPro"/>
</dbReference>
<dbReference type="Pfam" id="PF03583">
    <property type="entry name" value="LIP"/>
    <property type="match status" value="1"/>
</dbReference>
<evidence type="ECO:0000313" key="3">
    <source>
        <dbReference type="Proteomes" id="UP000042997"/>
    </source>
</evidence>
<dbReference type="AlphaFoldDB" id="A0A098BPG4"/>
<keyword evidence="1" id="KW-0732">Signal</keyword>
<dbReference type="GO" id="GO:0016042">
    <property type="term" value="P:lipid catabolic process"/>
    <property type="evidence" value="ECO:0007669"/>
    <property type="project" value="InterPro"/>
</dbReference>
<dbReference type="InterPro" id="IPR005152">
    <property type="entry name" value="Lipase_secreted"/>
</dbReference>
<reference evidence="2 3" key="1">
    <citation type="journal article" date="2014" name="Genome Announc.">
        <title>Draft Genome Sequence of Propane- and Butane-Oxidizing Actinobacterium Rhodococcus ruber IEGM 231.</title>
        <authorList>
            <person name="Ivshina I.B."/>
            <person name="Kuyukina M.S."/>
            <person name="Krivoruchko A.V."/>
            <person name="Barbe V."/>
            <person name="Fischer C."/>
        </authorList>
    </citation>
    <scope>NUCLEOTIDE SEQUENCE [LARGE SCALE GENOMIC DNA]</scope>
</reference>
<gene>
    <name evidence="2" type="ORF">RHRU231_510022</name>
</gene>
<sequence length="382" mass="40248">MRRMFVEARVRGVVAVLVTSMLLTAGVAAAQPPSRETDPPGSVVRVEPLPRQWWLPGAVAASVVTYRTTGPRGVPALSTGAVFVPPGAAPAGGWPVISWGHGAVGIADRCAPTVDGRIDNGYLAHWLAQGYAIVATDYVGLGTPGVHAYLDGPSEAHAVIDMVRAARTVEPSLGPSWVALGQSQGGQAVMVAASLATRYAPELDYRGAVALGVPSNIEHLVPLGDPAFPPLPLTGTAVFIAYLLAGMRATYPEVEVDRFLSPRGRGVLTRLEDLCYREAAAEFADLSIGDLLARRTDDPALVRAARDMLEIPTRGYDRPLFLGQGLTDTVTPAPFTVKLVADLTAAGTRFVFHPYPAGHLETMRASLSDATAFVRDLFAPGG</sequence>
<accession>A0A098BPG4</accession>
<dbReference type="eggNOG" id="COG1506">
    <property type="taxonomic scope" value="Bacteria"/>
</dbReference>
<dbReference type="PANTHER" id="PTHR34853">
    <property type="match status" value="1"/>
</dbReference>
<dbReference type="PANTHER" id="PTHR34853:SF1">
    <property type="entry name" value="LIPASE 5"/>
    <property type="match status" value="1"/>
</dbReference>
<evidence type="ECO:0008006" key="4">
    <source>
        <dbReference type="Google" id="ProtNLM"/>
    </source>
</evidence>
<evidence type="ECO:0000313" key="2">
    <source>
        <dbReference type="EMBL" id="CDZ89621.1"/>
    </source>
</evidence>
<name>A0A098BPG4_9NOCA</name>
<proteinExistence type="predicted"/>
<dbReference type="Gene3D" id="3.40.50.1820">
    <property type="entry name" value="alpha/beta hydrolase"/>
    <property type="match status" value="2"/>
</dbReference>
<feature type="chain" id="PRO_5001938575" description="Lipase" evidence="1">
    <location>
        <begin position="31"/>
        <end position="382"/>
    </location>
</feature>
<organism evidence="2 3">
    <name type="scientific">Rhodococcus ruber</name>
    <dbReference type="NCBI Taxonomy" id="1830"/>
    <lineage>
        <taxon>Bacteria</taxon>
        <taxon>Bacillati</taxon>
        <taxon>Actinomycetota</taxon>
        <taxon>Actinomycetes</taxon>
        <taxon>Mycobacteriales</taxon>
        <taxon>Nocardiaceae</taxon>
        <taxon>Rhodococcus</taxon>
    </lineage>
</organism>
<feature type="signal peptide" evidence="1">
    <location>
        <begin position="1"/>
        <end position="30"/>
    </location>
</feature>
<dbReference type="InterPro" id="IPR029058">
    <property type="entry name" value="AB_hydrolase_fold"/>
</dbReference>
<dbReference type="EMBL" id="CCSD01000063">
    <property type="protein sequence ID" value="CDZ89621.1"/>
    <property type="molecule type" value="Genomic_DNA"/>
</dbReference>